<evidence type="ECO:0000256" key="1">
    <source>
        <dbReference type="SAM" id="MobiDB-lite"/>
    </source>
</evidence>
<reference evidence="2" key="2">
    <citation type="journal article" date="2015" name="Fish Shellfish Immunol.">
        <title>Early steps in the European eel (Anguilla anguilla)-Vibrio vulnificus interaction in the gills: Role of the RtxA13 toxin.</title>
        <authorList>
            <person name="Callol A."/>
            <person name="Pajuelo D."/>
            <person name="Ebbesson L."/>
            <person name="Teles M."/>
            <person name="MacKenzie S."/>
            <person name="Amaro C."/>
        </authorList>
    </citation>
    <scope>NUCLEOTIDE SEQUENCE</scope>
</reference>
<dbReference type="EMBL" id="GBXM01031507">
    <property type="protein sequence ID" value="JAH77070.1"/>
    <property type="molecule type" value="Transcribed_RNA"/>
</dbReference>
<evidence type="ECO:0000313" key="2">
    <source>
        <dbReference type="EMBL" id="JAH77070.1"/>
    </source>
</evidence>
<organism evidence="2">
    <name type="scientific">Anguilla anguilla</name>
    <name type="common">European freshwater eel</name>
    <name type="synonym">Muraena anguilla</name>
    <dbReference type="NCBI Taxonomy" id="7936"/>
    <lineage>
        <taxon>Eukaryota</taxon>
        <taxon>Metazoa</taxon>
        <taxon>Chordata</taxon>
        <taxon>Craniata</taxon>
        <taxon>Vertebrata</taxon>
        <taxon>Euteleostomi</taxon>
        <taxon>Actinopterygii</taxon>
        <taxon>Neopterygii</taxon>
        <taxon>Teleostei</taxon>
        <taxon>Anguilliformes</taxon>
        <taxon>Anguillidae</taxon>
        <taxon>Anguilla</taxon>
    </lineage>
</organism>
<dbReference type="AlphaFoldDB" id="A0A0E9VI11"/>
<feature type="region of interest" description="Disordered" evidence="1">
    <location>
        <begin position="15"/>
        <end position="45"/>
    </location>
</feature>
<protein>
    <submittedName>
        <fullName evidence="2">Uncharacterized protein</fullName>
    </submittedName>
</protein>
<accession>A0A0E9VI11</accession>
<sequence>MKTAIFSFFFSFPRSSPPGPALHGTAGSCKVGHSNPPDGKGGRLM</sequence>
<dbReference type="PROSITE" id="PS51257">
    <property type="entry name" value="PROKAR_LIPOPROTEIN"/>
    <property type="match status" value="1"/>
</dbReference>
<reference evidence="2" key="1">
    <citation type="submission" date="2014-11" db="EMBL/GenBank/DDBJ databases">
        <authorList>
            <person name="Amaro Gonzalez C."/>
        </authorList>
    </citation>
    <scope>NUCLEOTIDE SEQUENCE</scope>
</reference>
<proteinExistence type="predicted"/>
<name>A0A0E9VI11_ANGAN</name>